<proteinExistence type="predicted"/>
<sequence length="183" mass="18873">MELKGEQILALPREQVWAALNDPAVLKQCVPGCDTFEPEGDNAYKVVMTASVGPVKARFNGALTLSDIEPPVSYKLAFTGSGGAAGFGKGSAQVALAEVDAGTSLTYSVQAQVGGKLAQVGARLIDGVAKKMADEFFTRFSKVVAAPAESDAHASNPDGTASEASADAPADAAAKPSRWWSRS</sequence>
<organism evidence="2 3">
    <name type="scientific">Pigmentiphaga litoralis</name>
    <dbReference type="NCBI Taxonomy" id="516702"/>
    <lineage>
        <taxon>Bacteria</taxon>
        <taxon>Pseudomonadati</taxon>
        <taxon>Pseudomonadota</taxon>
        <taxon>Betaproteobacteria</taxon>
        <taxon>Burkholderiales</taxon>
        <taxon>Alcaligenaceae</taxon>
        <taxon>Pigmentiphaga</taxon>
    </lineage>
</organism>
<dbReference type="InterPro" id="IPR010419">
    <property type="entry name" value="CO_DH_gsu"/>
</dbReference>
<dbReference type="Pfam" id="PF06240">
    <property type="entry name" value="COXG"/>
    <property type="match status" value="1"/>
</dbReference>
<feature type="region of interest" description="Disordered" evidence="1">
    <location>
        <begin position="148"/>
        <end position="183"/>
    </location>
</feature>
<name>A0A7Y9LLG8_9BURK</name>
<protein>
    <recommendedName>
        <fullName evidence="4">Carbon monoxide dehydrogenase subunit G</fullName>
    </recommendedName>
</protein>
<dbReference type="AlphaFoldDB" id="A0A7Y9LLG8"/>
<dbReference type="Proteomes" id="UP000542125">
    <property type="component" value="Unassembled WGS sequence"/>
</dbReference>
<dbReference type="PANTHER" id="PTHR38588:SF1">
    <property type="entry name" value="BLL0334 PROTEIN"/>
    <property type="match status" value="1"/>
</dbReference>
<keyword evidence="3" id="KW-1185">Reference proteome</keyword>
<dbReference type="InterPro" id="IPR023393">
    <property type="entry name" value="START-like_dom_sf"/>
</dbReference>
<reference evidence="2 3" key="1">
    <citation type="submission" date="2020-07" db="EMBL/GenBank/DDBJ databases">
        <title>Genomic Encyclopedia of Type Strains, Phase IV (KMG-V): Genome sequencing to study the core and pangenomes of soil and plant-associated prokaryotes.</title>
        <authorList>
            <person name="Whitman W."/>
        </authorList>
    </citation>
    <scope>NUCLEOTIDE SEQUENCE [LARGE SCALE GENOMIC DNA]</scope>
    <source>
        <strain evidence="2 3">SAS40</strain>
    </source>
</reference>
<evidence type="ECO:0000256" key="1">
    <source>
        <dbReference type="SAM" id="MobiDB-lite"/>
    </source>
</evidence>
<feature type="compositionally biased region" description="Low complexity" evidence="1">
    <location>
        <begin position="161"/>
        <end position="174"/>
    </location>
</feature>
<dbReference type="EMBL" id="JACBYR010000001">
    <property type="protein sequence ID" value="NYE82547.1"/>
    <property type="molecule type" value="Genomic_DNA"/>
</dbReference>
<accession>A0A7Y9LLG8</accession>
<evidence type="ECO:0000313" key="2">
    <source>
        <dbReference type="EMBL" id="NYE82547.1"/>
    </source>
</evidence>
<gene>
    <name evidence="2" type="ORF">FHW18_001818</name>
</gene>
<dbReference type="SUPFAM" id="SSF55961">
    <property type="entry name" value="Bet v1-like"/>
    <property type="match status" value="1"/>
</dbReference>
<evidence type="ECO:0008006" key="4">
    <source>
        <dbReference type="Google" id="ProtNLM"/>
    </source>
</evidence>
<dbReference type="RefSeq" id="WP_179585530.1">
    <property type="nucleotide sequence ID" value="NZ_JACBYR010000001.1"/>
</dbReference>
<dbReference type="PANTHER" id="PTHR38588">
    <property type="entry name" value="BLL0334 PROTEIN"/>
    <property type="match status" value="1"/>
</dbReference>
<comment type="caution">
    <text evidence="2">The sequence shown here is derived from an EMBL/GenBank/DDBJ whole genome shotgun (WGS) entry which is preliminary data.</text>
</comment>
<evidence type="ECO:0000313" key="3">
    <source>
        <dbReference type="Proteomes" id="UP000542125"/>
    </source>
</evidence>
<dbReference type="Gene3D" id="3.30.530.20">
    <property type="match status" value="1"/>
</dbReference>
<dbReference type="CDD" id="cd05018">
    <property type="entry name" value="CoxG"/>
    <property type="match status" value="1"/>
</dbReference>